<dbReference type="PANTHER" id="PTHR42085:SF4">
    <property type="entry name" value="F-BOX DOMAIN-CONTAINING PROTEIN"/>
    <property type="match status" value="1"/>
</dbReference>
<keyword evidence="3" id="KW-1185">Reference proteome</keyword>
<dbReference type="Pfam" id="PF20150">
    <property type="entry name" value="2EXR"/>
    <property type="match status" value="1"/>
</dbReference>
<protein>
    <recommendedName>
        <fullName evidence="1">2EXR domain-containing protein</fullName>
    </recommendedName>
</protein>
<dbReference type="InterPro" id="IPR045518">
    <property type="entry name" value="2EXR"/>
</dbReference>
<dbReference type="InterPro" id="IPR038883">
    <property type="entry name" value="AN11006-like"/>
</dbReference>
<gene>
    <name evidence="2" type="ORF">K460DRAFT_363223</name>
</gene>
<reference evidence="2" key="1">
    <citation type="submission" date="2020-01" db="EMBL/GenBank/DDBJ databases">
        <authorList>
            <consortium name="DOE Joint Genome Institute"/>
            <person name="Haridas S."/>
            <person name="Albert R."/>
            <person name="Binder M."/>
            <person name="Bloem J."/>
            <person name="Labutti K."/>
            <person name="Salamov A."/>
            <person name="Andreopoulos B."/>
            <person name="Baker S.E."/>
            <person name="Barry K."/>
            <person name="Bills G."/>
            <person name="Bluhm B.H."/>
            <person name="Cannon C."/>
            <person name="Castanera R."/>
            <person name="Culley D.E."/>
            <person name="Daum C."/>
            <person name="Ezra D."/>
            <person name="Gonzalez J.B."/>
            <person name="Henrissat B."/>
            <person name="Kuo A."/>
            <person name="Liang C."/>
            <person name="Lipzen A."/>
            <person name="Lutzoni F."/>
            <person name="Magnuson J."/>
            <person name="Mondo S."/>
            <person name="Nolan M."/>
            <person name="Ohm R."/>
            <person name="Pangilinan J."/>
            <person name="Park H.-J."/>
            <person name="Ramirez L."/>
            <person name="Alfaro M."/>
            <person name="Sun H."/>
            <person name="Tritt A."/>
            <person name="Yoshinaga Y."/>
            <person name="Zwiers L.-H."/>
            <person name="Turgeon B.G."/>
            <person name="Goodwin S.B."/>
            <person name="Spatafora J.W."/>
            <person name="Crous P.W."/>
            <person name="Grigoriev I.V."/>
        </authorList>
    </citation>
    <scope>NUCLEOTIDE SEQUENCE</scope>
    <source>
        <strain evidence="2">CBS 394.84</strain>
    </source>
</reference>
<feature type="domain" description="2EXR" evidence="1">
    <location>
        <begin position="58"/>
        <end position="125"/>
    </location>
</feature>
<dbReference type="PANTHER" id="PTHR42085">
    <property type="entry name" value="F-BOX DOMAIN-CONTAINING PROTEIN"/>
    <property type="match status" value="1"/>
</dbReference>
<dbReference type="RefSeq" id="XP_040789684.1">
    <property type="nucleotide sequence ID" value="XM_040932778.1"/>
</dbReference>
<dbReference type="OrthoDB" id="2951834at2759"/>
<dbReference type="EMBL" id="ML976615">
    <property type="protein sequence ID" value="KAF1847121.1"/>
    <property type="molecule type" value="Genomic_DNA"/>
</dbReference>
<organism evidence="2 3">
    <name type="scientific">Cucurbitaria berberidis CBS 394.84</name>
    <dbReference type="NCBI Taxonomy" id="1168544"/>
    <lineage>
        <taxon>Eukaryota</taxon>
        <taxon>Fungi</taxon>
        <taxon>Dikarya</taxon>
        <taxon>Ascomycota</taxon>
        <taxon>Pezizomycotina</taxon>
        <taxon>Dothideomycetes</taxon>
        <taxon>Pleosporomycetidae</taxon>
        <taxon>Pleosporales</taxon>
        <taxon>Pleosporineae</taxon>
        <taxon>Cucurbitariaceae</taxon>
        <taxon>Cucurbitaria</taxon>
    </lineage>
</organism>
<evidence type="ECO:0000313" key="3">
    <source>
        <dbReference type="Proteomes" id="UP000800039"/>
    </source>
</evidence>
<comment type="caution">
    <text evidence="2">The sequence shown here is derived from an EMBL/GenBank/DDBJ whole genome shotgun (WGS) entry which is preliminary data.</text>
</comment>
<sequence>MAIAYYYAAHFTKPTVHCAGWNPQPQTNNEPPAHHHSISTAPRHFVPTGYVDGQQESVFFRLPAELRHEIYKALLCPDVPKLKELAQSTHPAPTPEAVYPAILATCRKIHDEATDLLYKTHVFHAHSSLLTSLPHLISAASPIVCPSVISKIKRWQLTIRLDTDPCFNMDQATAAFSGAEYLEIRAWQTMFDGCDASFLRLFTGVRGVKVAKVGGSANPELARWLEERMMQPIEQKDEKVACLCKAERGEGCGRCYKAADVGPVEHEWFGGKDVWTFGNR</sequence>
<accession>A0A9P4GL72</accession>
<dbReference type="AlphaFoldDB" id="A0A9P4GL72"/>
<evidence type="ECO:0000259" key="1">
    <source>
        <dbReference type="Pfam" id="PF20150"/>
    </source>
</evidence>
<proteinExistence type="predicted"/>
<evidence type="ECO:0000313" key="2">
    <source>
        <dbReference type="EMBL" id="KAF1847121.1"/>
    </source>
</evidence>
<dbReference type="GeneID" id="63850029"/>
<name>A0A9P4GL72_9PLEO</name>
<dbReference type="Proteomes" id="UP000800039">
    <property type="component" value="Unassembled WGS sequence"/>
</dbReference>